<accession>A0A5P1EY78</accession>
<reference evidence="2" key="1">
    <citation type="journal article" date="2017" name="Nat. Commun.">
        <title>The asparagus genome sheds light on the origin and evolution of a young Y chromosome.</title>
        <authorList>
            <person name="Harkess A."/>
            <person name="Zhou J."/>
            <person name="Xu C."/>
            <person name="Bowers J.E."/>
            <person name="Van der Hulst R."/>
            <person name="Ayyampalayam S."/>
            <person name="Mercati F."/>
            <person name="Riccardi P."/>
            <person name="McKain M.R."/>
            <person name="Kakrana A."/>
            <person name="Tang H."/>
            <person name="Ray J."/>
            <person name="Groenendijk J."/>
            <person name="Arikit S."/>
            <person name="Mathioni S.M."/>
            <person name="Nakano M."/>
            <person name="Shan H."/>
            <person name="Telgmann-Rauber A."/>
            <person name="Kanno A."/>
            <person name="Yue Z."/>
            <person name="Chen H."/>
            <person name="Li W."/>
            <person name="Chen Y."/>
            <person name="Xu X."/>
            <person name="Zhang Y."/>
            <person name="Luo S."/>
            <person name="Chen H."/>
            <person name="Gao J."/>
            <person name="Mao Z."/>
            <person name="Pires J.C."/>
            <person name="Luo M."/>
            <person name="Kudrna D."/>
            <person name="Wing R.A."/>
            <person name="Meyers B.C."/>
            <person name="Yi K."/>
            <person name="Kong H."/>
            <person name="Lavrijsen P."/>
            <person name="Sunseri F."/>
            <person name="Falavigna A."/>
            <person name="Ye Y."/>
            <person name="Leebens-Mack J.H."/>
            <person name="Chen G."/>
        </authorList>
    </citation>
    <scope>NUCLEOTIDE SEQUENCE [LARGE SCALE GENOMIC DNA]</scope>
    <source>
        <strain evidence="2">cv. DH0086</strain>
    </source>
</reference>
<dbReference type="Gramene" id="ONK70413">
    <property type="protein sequence ID" value="ONK70413"/>
    <property type="gene ID" value="A4U43_C05F33450"/>
</dbReference>
<organism evidence="1 2">
    <name type="scientific">Asparagus officinalis</name>
    <name type="common">Garden asparagus</name>
    <dbReference type="NCBI Taxonomy" id="4686"/>
    <lineage>
        <taxon>Eukaryota</taxon>
        <taxon>Viridiplantae</taxon>
        <taxon>Streptophyta</taxon>
        <taxon>Embryophyta</taxon>
        <taxon>Tracheophyta</taxon>
        <taxon>Spermatophyta</taxon>
        <taxon>Magnoliopsida</taxon>
        <taxon>Liliopsida</taxon>
        <taxon>Asparagales</taxon>
        <taxon>Asparagaceae</taxon>
        <taxon>Asparagoideae</taxon>
        <taxon>Asparagus</taxon>
    </lineage>
</organism>
<evidence type="ECO:0000313" key="2">
    <source>
        <dbReference type="Proteomes" id="UP000243459"/>
    </source>
</evidence>
<sequence>MSRLLTANKSEREFNMLIVTLRHLGEGVVEQVDVIRGAVGEEASRRPWRGLPGGWGGAGGCRGEDEEEEAAVVEAAAMRMNGRGTCRLCLCRDLLCARCAKSFLGPGAATAAR</sequence>
<name>A0A5P1EY78_ASPOF</name>
<keyword evidence="2" id="KW-1185">Reference proteome</keyword>
<dbReference type="AlphaFoldDB" id="A0A5P1EY78"/>
<evidence type="ECO:0000313" key="1">
    <source>
        <dbReference type="EMBL" id="ONK70413.1"/>
    </source>
</evidence>
<dbReference type="EMBL" id="CM007385">
    <property type="protein sequence ID" value="ONK70413.1"/>
    <property type="molecule type" value="Genomic_DNA"/>
</dbReference>
<protein>
    <submittedName>
        <fullName evidence="1">Uncharacterized protein</fullName>
    </submittedName>
</protein>
<proteinExistence type="predicted"/>
<gene>
    <name evidence="1" type="ORF">A4U43_C05F33450</name>
</gene>
<dbReference type="Proteomes" id="UP000243459">
    <property type="component" value="Chromosome 5"/>
</dbReference>